<dbReference type="EMBL" id="KK916148">
    <property type="protein sequence ID" value="KDP20387.1"/>
    <property type="molecule type" value="Genomic_DNA"/>
</dbReference>
<dbReference type="GO" id="GO:0016567">
    <property type="term" value="P:protein ubiquitination"/>
    <property type="evidence" value="ECO:0007669"/>
    <property type="project" value="UniProtKB-UniPathway"/>
</dbReference>
<organism evidence="9 10">
    <name type="scientific">Jatropha curcas</name>
    <name type="common">Barbados nut</name>
    <dbReference type="NCBI Taxonomy" id="180498"/>
    <lineage>
        <taxon>Eukaryota</taxon>
        <taxon>Viridiplantae</taxon>
        <taxon>Streptophyta</taxon>
        <taxon>Embryophyta</taxon>
        <taxon>Tracheophyta</taxon>
        <taxon>Spermatophyta</taxon>
        <taxon>Magnoliopsida</taxon>
        <taxon>eudicotyledons</taxon>
        <taxon>Gunneridae</taxon>
        <taxon>Pentapetalae</taxon>
        <taxon>rosids</taxon>
        <taxon>fabids</taxon>
        <taxon>Malpighiales</taxon>
        <taxon>Euphorbiaceae</taxon>
        <taxon>Crotonoideae</taxon>
        <taxon>Jatropheae</taxon>
        <taxon>Jatropha</taxon>
    </lineage>
</organism>
<evidence type="ECO:0000256" key="7">
    <source>
        <dbReference type="SAM" id="MobiDB-lite"/>
    </source>
</evidence>
<evidence type="ECO:0000313" key="9">
    <source>
        <dbReference type="EMBL" id="KDP20387.1"/>
    </source>
</evidence>
<keyword evidence="6" id="KW-0862">Zinc</keyword>
<dbReference type="EC" id="2.3.2.27" evidence="6"/>
<comment type="catalytic activity">
    <reaction evidence="1 6">
        <text>S-ubiquitinyl-[E2 ubiquitin-conjugating enzyme]-L-cysteine + [acceptor protein]-L-lysine = [E2 ubiquitin-conjugating enzyme]-L-cysteine + N(6)-ubiquitinyl-[acceptor protein]-L-lysine.</text>
        <dbReference type="EC" id="2.3.2.27"/>
    </reaction>
</comment>
<dbReference type="PROSITE" id="PS50089">
    <property type="entry name" value="ZF_RING_2"/>
    <property type="match status" value="1"/>
</dbReference>
<dbReference type="GO" id="GO:0006511">
    <property type="term" value="P:ubiquitin-dependent protein catabolic process"/>
    <property type="evidence" value="ECO:0007669"/>
    <property type="project" value="UniProtKB-UniRule"/>
</dbReference>
<keyword evidence="5 6" id="KW-0863">Zinc-finger</keyword>
<protein>
    <recommendedName>
        <fullName evidence="6">E3 ubiquitin-protein ligase RMA</fullName>
        <ecNumber evidence="6">2.3.2.27</ecNumber>
    </recommendedName>
    <alternativeName>
        <fullName evidence="6">Protein RING membrane-anchor</fullName>
    </alternativeName>
    <alternativeName>
        <fullName evidence="6">RING-type E3 ubiquitin transferase RMA</fullName>
    </alternativeName>
</protein>
<dbReference type="Proteomes" id="UP000027138">
    <property type="component" value="Unassembled WGS sequence"/>
</dbReference>
<dbReference type="OrthoDB" id="6270329at2759"/>
<evidence type="ECO:0000256" key="6">
    <source>
        <dbReference type="RuleBase" id="RU369090"/>
    </source>
</evidence>
<dbReference type="UniPathway" id="UPA00143"/>
<keyword evidence="3 6" id="KW-0808">Transferase</keyword>
<evidence type="ECO:0000256" key="2">
    <source>
        <dbReference type="ARBA" id="ARBA00004906"/>
    </source>
</evidence>
<dbReference type="KEGG" id="jcu:105650336"/>
<proteinExistence type="predicted"/>
<dbReference type="InterPro" id="IPR013083">
    <property type="entry name" value="Znf_RING/FYVE/PHD"/>
</dbReference>
<keyword evidence="6" id="KW-0256">Endoplasmic reticulum</keyword>
<dbReference type="InterPro" id="IPR001841">
    <property type="entry name" value="Znf_RING"/>
</dbReference>
<dbReference type="GO" id="GO:0008270">
    <property type="term" value="F:zinc ion binding"/>
    <property type="evidence" value="ECO:0007669"/>
    <property type="project" value="UniProtKB-KW"/>
</dbReference>
<keyword evidence="6" id="KW-0479">Metal-binding</keyword>
<reference evidence="9 10" key="1">
    <citation type="journal article" date="2014" name="PLoS ONE">
        <title>Global Analysis of Gene Expression Profiles in Physic Nut (Jatropha curcas L.) Seedlings Exposed to Salt Stress.</title>
        <authorList>
            <person name="Zhang L."/>
            <person name="Zhang C."/>
            <person name="Wu P."/>
            <person name="Chen Y."/>
            <person name="Li M."/>
            <person name="Jiang H."/>
            <person name="Wu G."/>
        </authorList>
    </citation>
    <scope>NUCLEOTIDE SEQUENCE [LARGE SCALE GENOMIC DNA]</scope>
    <source>
        <strain evidence="10">cv. GZQX0401</strain>
        <tissue evidence="9">Young leaves</tissue>
    </source>
</reference>
<keyword evidence="4 6" id="KW-0833">Ubl conjugation pathway</keyword>
<keyword evidence="10" id="KW-1185">Reference proteome</keyword>
<dbReference type="STRING" id="180498.A0A067J9G1"/>
<comment type="pathway">
    <text evidence="2 6">Protein modification; protein ubiquitination.</text>
</comment>
<dbReference type="Gene3D" id="3.30.40.10">
    <property type="entry name" value="Zinc/RING finger domain, C3HC4 (zinc finger)"/>
    <property type="match status" value="1"/>
</dbReference>
<evidence type="ECO:0000256" key="3">
    <source>
        <dbReference type="ARBA" id="ARBA00022679"/>
    </source>
</evidence>
<feature type="region of interest" description="Disordered" evidence="7">
    <location>
        <begin position="421"/>
        <end position="452"/>
    </location>
</feature>
<comment type="domain">
    <text evidence="6">The RING-type zinc finger domain is responsible for E3 ligase activity.</text>
</comment>
<sequence>MDLDLNQEPLDSSSGSIFRIGSLLNELETAHGHIEERIRQLEAVTSRARQRQRWRQSENIPQTLNHAVEPTTIAVHNDDTSVSERISVATQERTLRARKVVRRNNMHLVAKALDMAADATKTISCKGGFFDCNICLHMARDPILTRCGHLFCWPCFYQLSYVHLNVKECPVCMQEITDTNIIPIYGSGNQKSWLKESGLMIPPRPHAHRVESLKQELINHRAISSVIDRNIRLFSLIVAMEENSASRDVDGGTFMAERAGLLDNQSLASQVPPANATEDNQHHHPLQLPRLSLQGAASFSSLSYALTSAMDSAERLVEDLQASIHSLHMRRNNQPSFSVAEIRDRETLDNATDTDSTVAHPSSFRSDGAAAAVQLENQRTDTVAESNNIMSISSTSSNERHTVSRILEVENRMDVNPTMLHSSLSSRRRSEFPRVSDVGNGQYHESRRRRMS</sequence>
<feature type="domain" description="RING-type" evidence="8">
    <location>
        <begin position="132"/>
        <end position="172"/>
    </location>
</feature>
<dbReference type="GO" id="GO:0061630">
    <property type="term" value="F:ubiquitin protein ligase activity"/>
    <property type="evidence" value="ECO:0007669"/>
    <property type="project" value="UniProtKB-UniRule"/>
</dbReference>
<evidence type="ECO:0000256" key="5">
    <source>
        <dbReference type="PROSITE-ProRule" id="PRU00175"/>
    </source>
</evidence>
<dbReference type="AlphaFoldDB" id="A0A067J9G1"/>
<dbReference type="SUPFAM" id="SSF57850">
    <property type="entry name" value="RING/U-box"/>
    <property type="match status" value="1"/>
</dbReference>
<accession>A0A067J9G1</accession>
<name>A0A067J9G1_JATCU</name>
<dbReference type="InterPro" id="IPR045103">
    <property type="entry name" value="RNF5/RNF185-like"/>
</dbReference>
<comment type="subcellular location">
    <subcellularLocation>
        <location evidence="6">Endoplasmic reticulum membrane</location>
        <topology evidence="6">Single-pass type IV membrane protein</topology>
    </subcellularLocation>
</comment>
<gene>
    <name evidence="9" type="ORF">JCGZ_05270</name>
</gene>
<comment type="function">
    <text evidence="6">E3 ubiquitin-protein ligase.</text>
</comment>
<evidence type="ECO:0000256" key="1">
    <source>
        <dbReference type="ARBA" id="ARBA00000900"/>
    </source>
</evidence>
<dbReference type="SMART" id="SM00184">
    <property type="entry name" value="RING"/>
    <property type="match status" value="1"/>
</dbReference>
<dbReference type="PANTHER" id="PTHR12313">
    <property type="entry name" value="E3 UBIQUITIN-PROTEIN LIGASE RNF5-RELATED"/>
    <property type="match status" value="1"/>
</dbReference>
<dbReference type="Pfam" id="PF13920">
    <property type="entry name" value="zf-C3HC4_3"/>
    <property type="match status" value="1"/>
</dbReference>
<evidence type="ECO:0000259" key="8">
    <source>
        <dbReference type="PROSITE" id="PS50089"/>
    </source>
</evidence>
<evidence type="ECO:0000256" key="4">
    <source>
        <dbReference type="ARBA" id="ARBA00022786"/>
    </source>
</evidence>
<dbReference type="GO" id="GO:0005789">
    <property type="term" value="C:endoplasmic reticulum membrane"/>
    <property type="evidence" value="ECO:0007669"/>
    <property type="project" value="UniProtKB-SubCell"/>
</dbReference>
<evidence type="ECO:0000313" key="10">
    <source>
        <dbReference type="Proteomes" id="UP000027138"/>
    </source>
</evidence>